<name>A0ABN7RDN3_9BACT</name>
<evidence type="ECO:0000313" key="5">
    <source>
        <dbReference type="Proteomes" id="UP000679725"/>
    </source>
</evidence>
<accession>A0ABN7RDN3</accession>
<dbReference type="PANTHER" id="PTHR44196:SF1">
    <property type="entry name" value="DEHYDROGENASE_REDUCTASE SDR FAMILY MEMBER 7B"/>
    <property type="match status" value="1"/>
</dbReference>
<comment type="similarity">
    <text evidence="1 3">Belongs to the short-chain dehydrogenases/reductases (SDR) family.</text>
</comment>
<dbReference type="InterPro" id="IPR002347">
    <property type="entry name" value="SDR_fam"/>
</dbReference>
<proteinExistence type="inferred from homology"/>
<gene>
    <name evidence="4" type="ORF">DYBT9623_03409</name>
</gene>
<dbReference type="Gene3D" id="3.40.50.720">
    <property type="entry name" value="NAD(P)-binding Rossmann-like Domain"/>
    <property type="match status" value="1"/>
</dbReference>
<organism evidence="4 5">
    <name type="scientific">Dyadobacter linearis</name>
    <dbReference type="NCBI Taxonomy" id="2823330"/>
    <lineage>
        <taxon>Bacteria</taxon>
        <taxon>Pseudomonadati</taxon>
        <taxon>Bacteroidota</taxon>
        <taxon>Cytophagia</taxon>
        <taxon>Cytophagales</taxon>
        <taxon>Spirosomataceae</taxon>
        <taxon>Dyadobacter</taxon>
    </lineage>
</organism>
<sequence length="250" mass="26494">MKTTGNTILITGGSAGIGFEIAKAFSELNNQVIITGRDKDRLANAAAKLENVTGIVSDVTNPADVEQLVSRLQTEFPQLNVVINNAGKAAYYDLDEGKDPAQIAEDEMLTNYLSVIGLNDALLPQLKKAGEAAIVNVSSIAALVPNHIIPTYGASKAALHSYTQSLRISLAKSSSVQVFELIPPLVNTDFSQEIGGANGIPPKVVADELVNAFETNTLEVRVGQTAQLFELFLSSPAEALRAMNPGVTVF</sequence>
<dbReference type="PROSITE" id="PS00061">
    <property type="entry name" value="ADH_SHORT"/>
    <property type="match status" value="1"/>
</dbReference>
<evidence type="ECO:0000256" key="2">
    <source>
        <dbReference type="ARBA" id="ARBA00023002"/>
    </source>
</evidence>
<dbReference type="InterPro" id="IPR020904">
    <property type="entry name" value="Sc_DH/Rdtase_CS"/>
</dbReference>
<keyword evidence="5" id="KW-1185">Reference proteome</keyword>
<dbReference type="PRINTS" id="PR00081">
    <property type="entry name" value="GDHRDH"/>
</dbReference>
<keyword evidence="2" id="KW-0560">Oxidoreductase</keyword>
<dbReference type="RefSeq" id="WP_215234716.1">
    <property type="nucleotide sequence ID" value="NZ_CAJRAU010000004.1"/>
</dbReference>
<dbReference type="Pfam" id="PF00106">
    <property type="entry name" value="adh_short"/>
    <property type="match status" value="1"/>
</dbReference>
<evidence type="ECO:0008006" key="6">
    <source>
        <dbReference type="Google" id="ProtNLM"/>
    </source>
</evidence>
<protein>
    <recommendedName>
        <fullName evidence="6">Oxidoreductase</fullName>
    </recommendedName>
</protein>
<comment type="caution">
    <text evidence="4">The sequence shown here is derived from an EMBL/GenBank/DDBJ whole genome shotgun (WGS) entry which is preliminary data.</text>
</comment>
<evidence type="ECO:0000256" key="1">
    <source>
        <dbReference type="ARBA" id="ARBA00006484"/>
    </source>
</evidence>
<dbReference type="PRINTS" id="PR00080">
    <property type="entry name" value="SDRFAMILY"/>
</dbReference>
<dbReference type="SUPFAM" id="SSF51735">
    <property type="entry name" value="NAD(P)-binding Rossmann-fold domains"/>
    <property type="match status" value="1"/>
</dbReference>
<evidence type="ECO:0000313" key="4">
    <source>
        <dbReference type="EMBL" id="CAG5071372.1"/>
    </source>
</evidence>
<evidence type="ECO:0000256" key="3">
    <source>
        <dbReference type="RuleBase" id="RU000363"/>
    </source>
</evidence>
<dbReference type="InterPro" id="IPR036291">
    <property type="entry name" value="NAD(P)-bd_dom_sf"/>
</dbReference>
<dbReference type="Proteomes" id="UP000679725">
    <property type="component" value="Unassembled WGS sequence"/>
</dbReference>
<reference evidence="4 5" key="1">
    <citation type="submission" date="2021-04" db="EMBL/GenBank/DDBJ databases">
        <authorList>
            <person name="Rodrigo-Torres L."/>
            <person name="Arahal R. D."/>
            <person name="Lucena T."/>
        </authorList>
    </citation>
    <scope>NUCLEOTIDE SEQUENCE [LARGE SCALE GENOMIC DNA]</scope>
    <source>
        <strain evidence="4 5">CECT 9623</strain>
    </source>
</reference>
<dbReference type="PANTHER" id="PTHR44196">
    <property type="entry name" value="DEHYDROGENASE/REDUCTASE SDR FAMILY MEMBER 7B"/>
    <property type="match status" value="1"/>
</dbReference>
<dbReference type="EMBL" id="CAJRAU010000004">
    <property type="protein sequence ID" value="CAG5071372.1"/>
    <property type="molecule type" value="Genomic_DNA"/>
</dbReference>